<feature type="active site" evidence="9">
    <location>
        <position position="83"/>
    </location>
</feature>
<dbReference type="UniPathway" id="UPA00034">
    <property type="reaction ID" value="UER00025"/>
</dbReference>
<dbReference type="AlphaFoldDB" id="A0A167GM91"/>
<dbReference type="KEGG" id="dko:I596_689"/>
<dbReference type="NCBIfam" id="TIGR00652">
    <property type="entry name" value="DapF"/>
    <property type="match status" value="1"/>
</dbReference>
<dbReference type="STRING" id="1300342.I596_689"/>
<feature type="site" description="Could be important to modulate the pK values of the two catalytic cysteine residues" evidence="8">
    <location>
        <position position="169"/>
    </location>
</feature>
<organism evidence="10 11">
    <name type="scientific">Dokdonella koreensis DS-123</name>
    <dbReference type="NCBI Taxonomy" id="1300342"/>
    <lineage>
        <taxon>Bacteria</taxon>
        <taxon>Pseudomonadati</taxon>
        <taxon>Pseudomonadota</taxon>
        <taxon>Gammaproteobacteria</taxon>
        <taxon>Lysobacterales</taxon>
        <taxon>Rhodanobacteraceae</taxon>
        <taxon>Dokdonella</taxon>
    </lineage>
</organism>
<dbReference type="Pfam" id="PF01678">
    <property type="entry name" value="DAP_epimerase"/>
    <property type="match status" value="2"/>
</dbReference>
<dbReference type="SUPFAM" id="SSF54506">
    <property type="entry name" value="Diaminopimelate epimerase-like"/>
    <property type="match status" value="1"/>
</dbReference>
<keyword evidence="8" id="KW-0963">Cytoplasm</keyword>
<keyword evidence="5 8" id="KW-0457">Lysine biosynthesis</keyword>
<protein>
    <recommendedName>
        <fullName evidence="3 8">Diaminopimelate epimerase</fullName>
        <shortName evidence="8">DAP epimerase</shortName>
        <ecNumber evidence="3 8">5.1.1.7</ecNumber>
    </recommendedName>
    <alternativeName>
        <fullName evidence="8">PLP-independent amino acid racemase</fullName>
    </alternativeName>
</protein>
<feature type="active site" description="Proton donor" evidence="8">
    <location>
        <position position="83"/>
    </location>
</feature>
<feature type="active site" description="Proton acceptor" evidence="8">
    <location>
        <position position="227"/>
    </location>
</feature>
<feature type="binding site" evidence="8">
    <location>
        <begin position="228"/>
        <end position="229"/>
    </location>
    <ligand>
        <name>substrate</name>
    </ligand>
</feature>
<accession>A0A167GM91</accession>
<feature type="site" description="Could be important to modulate the pK values of the two catalytic cysteine residues" evidence="8">
    <location>
        <position position="218"/>
    </location>
</feature>
<dbReference type="Gene3D" id="3.10.310.10">
    <property type="entry name" value="Diaminopimelate Epimerase, Chain A, domain 1"/>
    <property type="match status" value="2"/>
</dbReference>
<reference evidence="10 11" key="1">
    <citation type="submission" date="2016-04" db="EMBL/GenBank/DDBJ databases">
        <title>Complete genome sequence of Dokdonella koreensis DS-123T.</title>
        <authorList>
            <person name="Kim J.F."/>
            <person name="Lee H."/>
            <person name="Kwak M.-J."/>
        </authorList>
    </citation>
    <scope>NUCLEOTIDE SEQUENCE [LARGE SCALE GENOMIC DNA]</scope>
    <source>
        <strain evidence="10 11">DS-123</strain>
    </source>
</reference>
<dbReference type="InterPro" id="IPR018510">
    <property type="entry name" value="DAP_epimerase_AS"/>
</dbReference>
<comment type="subunit">
    <text evidence="8">Homodimer.</text>
</comment>
<dbReference type="InterPro" id="IPR001653">
    <property type="entry name" value="DAP_epimerase_DapF"/>
</dbReference>
<feature type="binding site" evidence="8">
    <location>
        <position position="74"/>
    </location>
    <ligand>
        <name>substrate</name>
    </ligand>
</feature>
<comment type="subcellular location">
    <subcellularLocation>
        <location evidence="8">Cytoplasm</location>
    </subcellularLocation>
</comment>
<evidence type="ECO:0000256" key="5">
    <source>
        <dbReference type="ARBA" id="ARBA00023154"/>
    </source>
</evidence>
<name>A0A167GM91_9GAMM</name>
<comment type="pathway">
    <text evidence="1 8">Amino-acid biosynthesis; L-lysine biosynthesis via DAP pathway; DL-2,6-diaminopimelate from LL-2,6-diaminopimelate: step 1/1.</text>
</comment>
<keyword evidence="4 8" id="KW-0028">Amino-acid biosynthesis</keyword>
<evidence type="ECO:0000256" key="3">
    <source>
        <dbReference type="ARBA" id="ARBA00013080"/>
    </source>
</evidence>
<dbReference type="PANTHER" id="PTHR31689">
    <property type="entry name" value="DIAMINOPIMELATE EPIMERASE, CHLOROPLASTIC"/>
    <property type="match status" value="1"/>
</dbReference>
<dbReference type="GO" id="GO:0009089">
    <property type="term" value="P:lysine biosynthetic process via diaminopimelate"/>
    <property type="evidence" value="ECO:0007669"/>
    <property type="project" value="UniProtKB-UniRule"/>
</dbReference>
<proteinExistence type="inferred from homology"/>
<gene>
    <name evidence="8" type="primary">dapF</name>
    <name evidence="10" type="ORF">I596_689</name>
</gene>
<evidence type="ECO:0000313" key="10">
    <source>
        <dbReference type="EMBL" id="ANB16725.1"/>
    </source>
</evidence>
<evidence type="ECO:0000256" key="4">
    <source>
        <dbReference type="ARBA" id="ARBA00022605"/>
    </source>
</evidence>
<feature type="binding site" evidence="8">
    <location>
        <begin position="218"/>
        <end position="219"/>
    </location>
    <ligand>
        <name>substrate</name>
    </ligand>
</feature>
<dbReference type="PANTHER" id="PTHR31689:SF0">
    <property type="entry name" value="DIAMINOPIMELATE EPIMERASE"/>
    <property type="match status" value="1"/>
</dbReference>
<keyword evidence="6 8" id="KW-0413">Isomerase</keyword>
<dbReference type="EC" id="5.1.1.7" evidence="3 8"/>
<evidence type="ECO:0000256" key="9">
    <source>
        <dbReference type="PROSITE-ProRule" id="PRU10125"/>
    </source>
</evidence>
<keyword evidence="11" id="KW-1185">Reference proteome</keyword>
<evidence type="ECO:0000313" key="11">
    <source>
        <dbReference type="Proteomes" id="UP000076830"/>
    </source>
</evidence>
<evidence type="ECO:0000256" key="7">
    <source>
        <dbReference type="ARBA" id="ARBA00051712"/>
    </source>
</evidence>
<evidence type="ECO:0000256" key="8">
    <source>
        <dbReference type="HAMAP-Rule" id="MF_00197"/>
    </source>
</evidence>
<evidence type="ECO:0000256" key="6">
    <source>
        <dbReference type="ARBA" id="ARBA00023235"/>
    </source>
</evidence>
<sequence length="284" mass="29549">MAAPAKARRGLAFTKMHGIGNDFVLIDCRAAPLPLDAVAIRALGDRHRGVGFDQLLTIEPARDGSCAFAYGIWNSDGTPALQCGNGVRCVAAWLHRDGALPAGPLRLEGPAGPVAVERLDDGRIRVDMGEPRFAPAAVPLAVDAESDTYLLELDGETIALGAVSMGNPHAVIEVADAAAAPVARIGPRIAQAPLFPRDCNVGFAELRGRAAIGLRVWERGAGETLACGSGACAAVAVLRRRGRVDAAVRVTLPGGELDIHWTGPGASLWMTGPTAFVFDGELTP</sequence>
<dbReference type="Proteomes" id="UP000076830">
    <property type="component" value="Chromosome"/>
</dbReference>
<comment type="catalytic activity">
    <reaction evidence="7 8">
        <text>(2S,6S)-2,6-diaminopimelate = meso-2,6-diaminopimelate</text>
        <dbReference type="Rhea" id="RHEA:15393"/>
        <dbReference type="ChEBI" id="CHEBI:57609"/>
        <dbReference type="ChEBI" id="CHEBI:57791"/>
        <dbReference type="EC" id="5.1.1.7"/>
    </reaction>
</comment>
<dbReference type="HAMAP" id="MF_00197">
    <property type="entry name" value="DAP_epimerase"/>
    <property type="match status" value="1"/>
</dbReference>
<feature type="binding site" evidence="8">
    <location>
        <position position="167"/>
    </location>
    <ligand>
        <name>substrate</name>
    </ligand>
</feature>
<dbReference type="EMBL" id="CP015249">
    <property type="protein sequence ID" value="ANB16725.1"/>
    <property type="molecule type" value="Genomic_DNA"/>
</dbReference>
<comment type="function">
    <text evidence="8">Catalyzes the stereoinversion of LL-2,6-diaminopimelate (L,L-DAP) to meso-diaminopimelate (meso-DAP), a precursor of L-lysine and an essential component of the bacterial peptidoglycan.</text>
</comment>
<feature type="binding site" evidence="8">
    <location>
        <begin position="84"/>
        <end position="85"/>
    </location>
    <ligand>
        <name>substrate</name>
    </ligand>
</feature>
<feature type="binding site" evidence="8">
    <location>
        <position position="21"/>
    </location>
    <ligand>
        <name>substrate</name>
    </ligand>
</feature>
<feature type="binding site" evidence="8">
    <location>
        <position position="54"/>
    </location>
    <ligand>
        <name>substrate</name>
    </ligand>
</feature>
<comment type="similarity">
    <text evidence="2 8">Belongs to the diaminopimelate epimerase family.</text>
</comment>
<evidence type="ECO:0000256" key="1">
    <source>
        <dbReference type="ARBA" id="ARBA00005196"/>
    </source>
</evidence>
<dbReference type="GO" id="GO:0008837">
    <property type="term" value="F:diaminopimelate epimerase activity"/>
    <property type="evidence" value="ECO:0007669"/>
    <property type="project" value="UniProtKB-UniRule"/>
</dbReference>
<dbReference type="PATRIC" id="fig|1300342.3.peg.675"/>
<feature type="binding site" evidence="8">
    <location>
        <position position="200"/>
    </location>
    <ligand>
        <name>substrate</name>
    </ligand>
</feature>
<evidence type="ECO:0000256" key="2">
    <source>
        <dbReference type="ARBA" id="ARBA00010219"/>
    </source>
</evidence>
<feature type="site" description="Important for dimerization" evidence="8">
    <location>
        <position position="278"/>
    </location>
</feature>
<dbReference type="PROSITE" id="PS01326">
    <property type="entry name" value="DAP_EPIMERASE"/>
    <property type="match status" value="1"/>
</dbReference>
<dbReference type="GO" id="GO:0005829">
    <property type="term" value="C:cytosol"/>
    <property type="evidence" value="ECO:0007669"/>
    <property type="project" value="TreeGrafter"/>
</dbReference>